<feature type="domain" description="ChsH2 C-terminal OB-fold" evidence="1">
    <location>
        <begin position="58"/>
        <end position="117"/>
    </location>
</feature>
<dbReference type="SUPFAM" id="SSF50249">
    <property type="entry name" value="Nucleic acid-binding proteins"/>
    <property type="match status" value="1"/>
</dbReference>
<reference evidence="3 4" key="1">
    <citation type="submission" date="2024-02" db="EMBL/GenBank/DDBJ databases">
        <title>STSV induces naive adaptation in Sulfolobus.</title>
        <authorList>
            <person name="Xiang X."/>
            <person name="Song M."/>
        </authorList>
    </citation>
    <scope>NUCLEOTIDE SEQUENCE [LARGE SCALE GENOMIC DNA]</scope>
    <source>
        <strain evidence="3 4">RT2</strain>
    </source>
</reference>
<dbReference type="Gene3D" id="6.10.30.10">
    <property type="match status" value="1"/>
</dbReference>
<dbReference type="AlphaFoldDB" id="A0AAX4L3S6"/>
<name>A0AAX4L3S6_9CREN</name>
<sequence length="128" mass="14485">MQTDAIPLSLKYKIKYPDEFIDAVKRGEILATKCRNCGAVYFPPQRDCYNCGKSEMEWIKVSNEGEIMTYSIVTQKPQGFEEYADYIIGIVKTKDNINLMAWIKGQPKVGARVRLTTDGVRIIGEVLG</sequence>
<dbReference type="InterPro" id="IPR012340">
    <property type="entry name" value="NA-bd_OB-fold"/>
</dbReference>
<evidence type="ECO:0000313" key="4">
    <source>
        <dbReference type="Proteomes" id="UP001432202"/>
    </source>
</evidence>
<dbReference type="RefSeq" id="WP_338604264.1">
    <property type="nucleotide sequence ID" value="NZ_CP146016.1"/>
</dbReference>
<evidence type="ECO:0000313" key="3">
    <source>
        <dbReference type="EMBL" id="WWQ61629.1"/>
    </source>
</evidence>
<keyword evidence="4" id="KW-1185">Reference proteome</keyword>
<accession>A0AAX4L3S6</accession>
<organism evidence="3 4">
    <name type="scientific">Sulfolobus tengchongensis</name>
    <dbReference type="NCBI Taxonomy" id="207809"/>
    <lineage>
        <taxon>Archaea</taxon>
        <taxon>Thermoproteota</taxon>
        <taxon>Thermoprotei</taxon>
        <taxon>Sulfolobales</taxon>
        <taxon>Sulfolobaceae</taxon>
        <taxon>Sulfolobus</taxon>
    </lineage>
</organism>
<dbReference type="InterPro" id="IPR002878">
    <property type="entry name" value="ChsH2_C"/>
</dbReference>
<proteinExistence type="predicted"/>
<evidence type="ECO:0000259" key="2">
    <source>
        <dbReference type="Pfam" id="PF12172"/>
    </source>
</evidence>
<dbReference type="Proteomes" id="UP001432202">
    <property type="component" value="Chromosome"/>
</dbReference>
<protein>
    <submittedName>
        <fullName evidence="3">Zn-ribbon domain-containing OB-fold protein</fullName>
    </submittedName>
</protein>
<dbReference type="InterPro" id="IPR022002">
    <property type="entry name" value="ChsH2_Znr"/>
</dbReference>
<dbReference type="EMBL" id="CP146016">
    <property type="protein sequence ID" value="WWQ61629.1"/>
    <property type="molecule type" value="Genomic_DNA"/>
</dbReference>
<gene>
    <name evidence="3" type="ORF">V6M85_06035</name>
</gene>
<feature type="domain" description="ChsH2 rubredoxin-like zinc ribbon" evidence="2">
    <location>
        <begin position="22"/>
        <end position="57"/>
    </location>
</feature>
<dbReference type="GeneID" id="89336309"/>
<dbReference type="Pfam" id="PF12172">
    <property type="entry name" value="zf-ChsH2"/>
    <property type="match status" value="1"/>
</dbReference>
<dbReference type="Pfam" id="PF01796">
    <property type="entry name" value="OB_ChsH2_C"/>
    <property type="match status" value="1"/>
</dbReference>
<evidence type="ECO:0000259" key="1">
    <source>
        <dbReference type="Pfam" id="PF01796"/>
    </source>
</evidence>
<dbReference type="InterPro" id="IPR052513">
    <property type="entry name" value="Thioester_dehydratase-like"/>
</dbReference>
<dbReference type="PANTHER" id="PTHR34075:SF6">
    <property type="entry name" value="DNA-BINDING PROTEIN"/>
    <property type="match status" value="1"/>
</dbReference>
<dbReference type="PANTHER" id="PTHR34075">
    <property type="entry name" value="BLR3430 PROTEIN"/>
    <property type="match status" value="1"/>
</dbReference>